<evidence type="ECO:0000313" key="2">
    <source>
        <dbReference type="Proteomes" id="UP001193734"/>
    </source>
</evidence>
<comment type="caution">
    <text evidence="1">The sequence shown here is derived from an EMBL/GenBank/DDBJ whole genome shotgun (WGS) entry which is preliminary data.</text>
</comment>
<organism evidence="1 2">
    <name type="scientific">Xylanibacter rodentium</name>
    <dbReference type="NCBI Taxonomy" id="2736289"/>
    <lineage>
        <taxon>Bacteria</taxon>
        <taxon>Pseudomonadati</taxon>
        <taxon>Bacteroidota</taxon>
        <taxon>Bacteroidia</taxon>
        <taxon>Bacteroidales</taxon>
        <taxon>Prevotellaceae</taxon>
        <taxon>Xylanibacter</taxon>
    </lineage>
</organism>
<protein>
    <submittedName>
        <fullName evidence="1">Uncharacterized protein</fullName>
    </submittedName>
</protein>
<reference evidence="1 2" key="1">
    <citation type="submission" date="2020-05" db="EMBL/GenBank/DDBJ databases">
        <title>Distinct polysaccharide utilization as determinants for interspecies competition between intestinal Prevotella spp.</title>
        <authorList>
            <person name="Galvez E.J.C."/>
            <person name="Iljazovic A."/>
            <person name="Strowig T."/>
        </authorList>
    </citation>
    <scope>NUCLEOTIDE SEQUENCE [LARGE SCALE GENOMIC DNA]</scope>
    <source>
        <strain evidence="1 2">PROD</strain>
    </source>
</reference>
<gene>
    <name evidence="1" type="ORF">HPS55_03480</name>
</gene>
<dbReference type="Proteomes" id="UP001193734">
    <property type="component" value="Unassembled WGS sequence"/>
</dbReference>
<dbReference type="EMBL" id="JABKKE010000004">
    <property type="protein sequence ID" value="NPE13393.1"/>
    <property type="molecule type" value="Genomic_DNA"/>
</dbReference>
<name>A0ABX2AVA4_9BACT</name>
<dbReference type="RefSeq" id="WP_172176547.1">
    <property type="nucleotide sequence ID" value="NZ_CASGIA010000021.1"/>
</dbReference>
<proteinExistence type="predicted"/>
<sequence length="142" mass="15707">MKILINFSEIHSLAMSKTGRELVLSVMNERTVKAETKVSIKVPLLGEIEKTIGLNISVERIEGHDVYLKYDGGMGTDMIIGGLFTFLSSSSARNMVEKTQGNGIVVHLNEIEEACKILDIVELTDILFQNESVVVEGKLRNI</sequence>
<accession>A0ABX2AVA4</accession>
<evidence type="ECO:0000313" key="1">
    <source>
        <dbReference type="EMBL" id="NPE13393.1"/>
    </source>
</evidence>
<dbReference type="GeneID" id="82156820"/>
<keyword evidence="2" id="KW-1185">Reference proteome</keyword>